<evidence type="ECO:0000313" key="1">
    <source>
        <dbReference type="EMBL" id="MBM7571798.1"/>
    </source>
</evidence>
<dbReference type="Proteomes" id="UP001296943">
    <property type="component" value="Unassembled WGS sequence"/>
</dbReference>
<dbReference type="Gene3D" id="6.10.140.1110">
    <property type="match status" value="1"/>
</dbReference>
<accession>A0ABS2N0X2</accession>
<dbReference type="InterPro" id="IPR021297">
    <property type="entry name" value="YlqD"/>
</dbReference>
<name>A0ABS2N0X2_9BACI</name>
<dbReference type="EMBL" id="JAFBDR010000011">
    <property type="protein sequence ID" value="MBM7571798.1"/>
    <property type="molecule type" value="Genomic_DNA"/>
</dbReference>
<proteinExistence type="predicted"/>
<dbReference type="RefSeq" id="WP_204499723.1">
    <property type="nucleotide sequence ID" value="NZ_JAFBDR010000011.1"/>
</dbReference>
<dbReference type="Pfam" id="PF11068">
    <property type="entry name" value="YlqD"/>
    <property type="match status" value="1"/>
</dbReference>
<evidence type="ECO:0000313" key="2">
    <source>
        <dbReference type="Proteomes" id="UP001296943"/>
    </source>
</evidence>
<comment type="caution">
    <text evidence="1">The sequence shown here is derived from an EMBL/GenBank/DDBJ whole genome shotgun (WGS) entry which is preliminary data.</text>
</comment>
<sequence length="128" mass="15398">MNIIQKIPVKQVLTDDSKEKMNQKFCHKKQQLDQECQQLLFEQKKLQNKNGISKQEVYKRFQQEIMRRKEQIKWIEFQLEQLEILPIGSELIEREVEALVEVSEGSNWQELMENKAIIIKDDIVIRIE</sequence>
<protein>
    <recommendedName>
        <fullName evidence="3">YlqD protein</fullName>
    </recommendedName>
</protein>
<keyword evidence="2" id="KW-1185">Reference proteome</keyword>
<organism evidence="1 2">
    <name type="scientific">Aquibacillus albus</name>
    <dbReference type="NCBI Taxonomy" id="1168171"/>
    <lineage>
        <taxon>Bacteria</taxon>
        <taxon>Bacillati</taxon>
        <taxon>Bacillota</taxon>
        <taxon>Bacilli</taxon>
        <taxon>Bacillales</taxon>
        <taxon>Bacillaceae</taxon>
        <taxon>Aquibacillus</taxon>
    </lineage>
</organism>
<gene>
    <name evidence="1" type="ORF">JOC48_002299</name>
</gene>
<evidence type="ECO:0008006" key="3">
    <source>
        <dbReference type="Google" id="ProtNLM"/>
    </source>
</evidence>
<reference evidence="1 2" key="1">
    <citation type="submission" date="2021-01" db="EMBL/GenBank/DDBJ databases">
        <title>Genomic Encyclopedia of Type Strains, Phase IV (KMG-IV): sequencing the most valuable type-strain genomes for metagenomic binning, comparative biology and taxonomic classification.</title>
        <authorList>
            <person name="Goeker M."/>
        </authorList>
    </citation>
    <scope>NUCLEOTIDE SEQUENCE [LARGE SCALE GENOMIC DNA]</scope>
    <source>
        <strain evidence="1 2">DSM 23711</strain>
    </source>
</reference>